<dbReference type="GeneID" id="39582012"/>
<protein>
    <submittedName>
        <fullName evidence="2">Uncharacterized protein</fullName>
    </submittedName>
</protein>
<dbReference type="AlphaFoldDB" id="A0A3N2PUX7"/>
<dbReference type="OrthoDB" id="260519at2759"/>
<name>A0A3N2PUX7_SODAK</name>
<proteinExistence type="predicted"/>
<feature type="compositionally biased region" description="Low complexity" evidence="1">
    <location>
        <begin position="178"/>
        <end position="197"/>
    </location>
</feature>
<evidence type="ECO:0000256" key="1">
    <source>
        <dbReference type="SAM" id="MobiDB-lite"/>
    </source>
</evidence>
<evidence type="ECO:0000313" key="3">
    <source>
        <dbReference type="Proteomes" id="UP000272025"/>
    </source>
</evidence>
<dbReference type="RefSeq" id="XP_028466101.1">
    <property type="nucleotide sequence ID" value="XM_028613534.1"/>
</dbReference>
<feature type="region of interest" description="Disordered" evidence="1">
    <location>
        <begin position="174"/>
        <end position="236"/>
    </location>
</feature>
<dbReference type="Proteomes" id="UP000272025">
    <property type="component" value="Unassembled WGS sequence"/>
</dbReference>
<feature type="compositionally biased region" description="Low complexity" evidence="1">
    <location>
        <begin position="212"/>
        <end position="236"/>
    </location>
</feature>
<sequence length="259" mass="28102">MQLNERPRARATIPENAPSAMEAYENGSATRRMSTFINNNMRAVRRLIGIPTTALGEGLSPSSLRGDDPRRRLRVGGLVDRHARHREINSRTSGRRTQSVAEELMSSMKLNRRAKAMSDGSSALGHRTPPSPGEEEEAVFPRFAMRSKTNTASSTGSNNNSTDSTAAIRATANGINLRSRGSGSRGTPSSPALSLDASLKRATSMRGRTMGQQQQQQQQQHHLQGSRTRASSSTSTLRLFRLRELVEGQGHGLGLQGGE</sequence>
<dbReference type="EMBL" id="ML119056">
    <property type="protein sequence ID" value="ROT38295.1"/>
    <property type="molecule type" value="Genomic_DNA"/>
</dbReference>
<dbReference type="STRING" id="1314773.A0A3N2PUX7"/>
<reference evidence="2 3" key="1">
    <citation type="journal article" date="2018" name="Mol. Ecol.">
        <title>The obligate alkalophilic soda-lake fungus Sodiomyces alkalinus has shifted to a protein diet.</title>
        <authorList>
            <person name="Grum-Grzhimaylo A.A."/>
            <person name="Falkoski D.L."/>
            <person name="van den Heuvel J."/>
            <person name="Valero-Jimenez C.A."/>
            <person name="Min B."/>
            <person name="Choi I.G."/>
            <person name="Lipzen A."/>
            <person name="Daum C.G."/>
            <person name="Aanen D.K."/>
            <person name="Tsang A."/>
            <person name="Henrissat B."/>
            <person name="Bilanenko E.N."/>
            <person name="de Vries R.P."/>
            <person name="van Kan J.A.L."/>
            <person name="Grigoriev I.V."/>
            <person name="Debets A.J.M."/>
        </authorList>
    </citation>
    <scope>NUCLEOTIDE SEQUENCE [LARGE SCALE GENOMIC DNA]</scope>
    <source>
        <strain evidence="2 3">F11</strain>
    </source>
</reference>
<gene>
    <name evidence="2" type="ORF">SODALDRAFT_351378</name>
</gene>
<evidence type="ECO:0000313" key="2">
    <source>
        <dbReference type="EMBL" id="ROT38295.1"/>
    </source>
</evidence>
<accession>A0A3N2PUX7</accession>
<feature type="region of interest" description="Disordered" evidence="1">
    <location>
        <begin position="112"/>
        <end position="137"/>
    </location>
</feature>
<organism evidence="2 3">
    <name type="scientific">Sodiomyces alkalinus (strain CBS 110278 / VKM F-3762 / F11)</name>
    <name type="common">Alkaliphilic filamentous fungus</name>
    <dbReference type="NCBI Taxonomy" id="1314773"/>
    <lineage>
        <taxon>Eukaryota</taxon>
        <taxon>Fungi</taxon>
        <taxon>Dikarya</taxon>
        <taxon>Ascomycota</taxon>
        <taxon>Pezizomycotina</taxon>
        <taxon>Sordariomycetes</taxon>
        <taxon>Hypocreomycetidae</taxon>
        <taxon>Glomerellales</taxon>
        <taxon>Plectosphaerellaceae</taxon>
        <taxon>Sodiomyces</taxon>
    </lineage>
</organism>
<keyword evidence="3" id="KW-1185">Reference proteome</keyword>